<keyword evidence="6" id="KW-1185">Reference proteome</keyword>
<dbReference type="InterPro" id="IPR000644">
    <property type="entry name" value="CBS_dom"/>
</dbReference>
<evidence type="ECO:0000256" key="1">
    <source>
        <dbReference type="ARBA" id="ARBA00023122"/>
    </source>
</evidence>
<dbReference type="CDD" id="cd04584">
    <property type="entry name" value="CBS_pair_AcuB_like"/>
    <property type="match status" value="1"/>
</dbReference>
<dbReference type="InterPro" id="IPR051257">
    <property type="entry name" value="Diverse_CBS-Domain"/>
</dbReference>
<dbReference type="SMART" id="SM00116">
    <property type="entry name" value="CBS"/>
    <property type="match status" value="2"/>
</dbReference>
<evidence type="ECO:0000313" key="5">
    <source>
        <dbReference type="EMBL" id="SJZ43952.1"/>
    </source>
</evidence>
<dbReference type="Gene3D" id="3.10.580.10">
    <property type="entry name" value="CBS-domain"/>
    <property type="match status" value="1"/>
</dbReference>
<dbReference type="InterPro" id="IPR046342">
    <property type="entry name" value="CBS_dom_sf"/>
</dbReference>
<dbReference type="Pfam" id="PF00571">
    <property type="entry name" value="CBS"/>
    <property type="match status" value="2"/>
</dbReference>
<feature type="domain" description="CBS" evidence="3">
    <location>
        <begin position="82"/>
        <end position="138"/>
    </location>
</feature>
<dbReference type="Proteomes" id="UP000190423">
    <property type="component" value="Unassembled WGS sequence"/>
</dbReference>
<feature type="domain" description="ACT" evidence="4">
    <location>
        <begin position="143"/>
        <end position="214"/>
    </location>
</feature>
<dbReference type="PANTHER" id="PTHR43080">
    <property type="entry name" value="CBS DOMAIN-CONTAINING PROTEIN CBSX3, MITOCHONDRIAL"/>
    <property type="match status" value="1"/>
</dbReference>
<dbReference type="SUPFAM" id="SSF55021">
    <property type="entry name" value="ACT-like"/>
    <property type="match status" value="1"/>
</dbReference>
<dbReference type="STRING" id="261392.SAMN02745149_01253"/>
<dbReference type="AlphaFoldDB" id="A0A1T4KNG7"/>
<dbReference type="EMBL" id="FUWG01000008">
    <property type="protein sequence ID" value="SJZ43952.1"/>
    <property type="molecule type" value="Genomic_DNA"/>
</dbReference>
<dbReference type="PROSITE" id="PS51671">
    <property type="entry name" value="ACT"/>
    <property type="match status" value="1"/>
</dbReference>
<organism evidence="5 6">
    <name type="scientific">Treponema porcinum</name>
    <dbReference type="NCBI Taxonomy" id="261392"/>
    <lineage>
        <taxon>Bacteria</taxon>
        <taxon>Pseudomonadati</taxon>
        <taxon>Spirochaetota</taxon>
        <taxon>Spirochaetia</taxon>
        <taxon>Spirochaetales</taxon>
        <taxon>Treponemataceae</taxon>
        <taxon>Treponema</taxon>
    </lineage>
</organism>
<proteinExistence type="predicted"/>
<name>A0A1T4KNG7_TREPO</name>
<evidence type="ECO:0000313" key="6">
    <source>
        <dbReference type="Proteomes" id="UP000190423"/>
    </source>
</evidence>
<evidence type="ECO:0000259" key="3">
    <source>
        <dbReference type="PROSITE" id="PS51371"/>
    </source>
</evidence>
<protein>
    <submittedName>
        <fullName evidence="5">Acetoin utilization protein AcuB</fullName>
    </submittedName>
</protein>
<feature type="domain" description="CBS" evidence="3">
    <location>
        <begin position="7"/>
        <end position="66"/>
    </location>
</feature>
<evidence type="ECO:0000256" key="2">
    <source>
        <dbReference type="PROSITE-ProRule" id="PRU00703"/>
    </source>
</evidence>
<reference evidence="5 6" key="1">
    <citation type="submission" date="2017-02" db="EMBL/GenBank/DDBJ databases">
        <authorList>
            <person name="Peterson S.W."/>
        </authorList>
    </citation>
    <scope>NUCLEOTIDE SEQUENCE [LARGE SCALE GENOMIC DNA]</scope>
    <source>
        <strain evidence="5 6">ATCC BAA-908</strain>
    </source>
</reference>
<dbReference type="PANTHER" id="PTHR43080:SF2">
    <property type="entry name" value="CBS DOMAIN-CONTAINING PROTEIN"/>
    <property type="match status" value="1"/>
</dbReference>
<evidence type="ECO:0000259" key="4">
    <source>
        <dbReference type="PROSITE" id="PS51671"/>
    </source>
</evidence>
<gene>
    <name evidence="5" type="ORF">SAMN02745149_01253</name>
</gene>
<keyword evidence="1 2" id="KW-0129">CBS domain</keyword>
<sequence length="214" mass="23585">MIIRNVMTRNPYIISPESSVTEAKALMSKKNISKLPVVDKSNRLVGIITKNDLAKAGPSDATTLDMFEIGYLLSKLTVSKVMVKDVVTVSENEVVEEAARIMVDRQIGCIPVVENDVLVGIVTESDLFHLFTDMFCAGQKGVRAALVLDDKPGQFLHITEEIARLNGNIVSLVTQELEDKTKRLITVKATGITIEQFKEILSKIQLTADDIRIA</sequence>
<dbReference type="PROSITE" id="PS51371">
    <property type="entry name" value="CBS"/>
    <property type="match status" value="2"/>
</dbReference>
<accession>A0A1T4KNG7</accession>
<dbReference type="InterPro" id="IPR002912">
    <property type="entry name" value="ACT_dom"/>
</dbReference>
<dbReference type="InterPro" id="IPR045865">
    <property type="entry name" value="ACT-like_dom_sf"/>
</dbReference>
<dbReference type="RefSeq" id="WP_078933162.1">
    <property type="nucleotide sequence ID" value="NZ_FUWG01000008.1"/>
</dbReference>
<dbReference type="OrthoDB" id="9802114at2"/>
<dbReference type="SUPFAM" id="SSF54631">
    <property type="entry name" value="CBS-domain pair"/>
    <property type="match status" value="1"/>
</dbReference>
<dbReference type="GeneID" id="78316552"/>